<dbReference type="NCBIfam" id="TIGR04267">
    <property type="entry name" value="mod_HExxH"/>
    <property type="match status" value="1"/>
</dbReference>
<dbReference type="Proteomes" id="UP001501303">
    <property type="component" value="Unassembled WGS sequence"/>
</dbReference>
<feature type="compositionally biased region" description="Low complexity" evidence="1">
    <location>
        <begin position="227"/>
        <end position="237"/>
    </location>
</feature>
<feature type="region of interest" description="Disordered" evidence="1">
    <location>
        <begin position="218"/>
        <end position="242"/>
    </location>
</feature>
<gene>
    <name evidence="2" type="ORF">GCM10009716_08600</name>
</gene>
<proteinExistence type="predicted"/>
<dbReference type="RefSeq" id="WP_344258944.1">
    <property type="nucleotide sequence ID" value="NZ_BAAAMJ010000008.1"/>
</dbReference>
<evidence type="ECO:0000313" key="3">
    <source>
        <dbReference type="Proteomes" id="UP001501303"/>
    </source>
</evidence>
<keyword evidence="3" id="KW-1185">Reference proteome</keyword>
<feature type="region of interest" description="Disordered" evidence="1">
    <location>
        <begin position="188"/>
        <end position="207"/>
    </location>
</feature>
<organism evidence="2 3">
    <name type="scientific">Streptomyces sodiiphilus</name>
    <dbReference type="NCBI Taxonomy" id="226217"/>
    <lineage>
        <taxon>Bacteria</taxon>
        <taxon>Bacillati</taxon>
        <taxon>Actinomycetota</taxon>
        <taxon>Actinomycetes</taxon>
        <taxon>Kitasatosporales</taxon>
        <taxon>Streptomycetaceae</taxon>
        <taxon>Streptomyces</taxon>
    </lineage>
</organism>
<accession>A0ABN2NSD6</accession>
<protein>
    <submittedName>
        <fullName evidence="2">HEXXH motif-containing putative peptide modification protein</fullName>
    </submittedName>
</protein>
<evidence type="ECO:0000313" key="2">
    <source>
        <dbReference type="EMBL" id="GAA1900986.1"/>
    </source>
</evidence>
<dbReference type="InterPro" id="IPR026337">
    <property type="entry name" value="AKG_HExxH"/>
</dbReference>
<name>A0ABN2NSD6_9ACTN</name>
<comment type="caution">
    <text evidence="2">The sequence shown here is derived from an EMBL/GenBank/DDBJ whole genome shotgun (WGS) entry which is preliminary data.</text>
</comment>
<reference evidence="2 3" key="1">
    <citation type="journal article" date="2019" name="Int. J. Syst. Evol. Microbiol.">
        <title>The Global Catalogue of Microorganisms (GCM) 10K type strain sequencing project: providing services to taxonomists for standard genome sequencing and annotation.</title>
        <authorList>
            <consortium name="The Broad Institute Genomics Platform"/>
            <consortium name="The Broad Institute Genome Sequencing Center for Infectious Disease"/>
            <person name="Wu L."/>
            <person name="Ma J."/>
        </authorList>
    </citation>
    <scope>NUCLEOTIDE SEQUENCE [LARGE SCALE GENOMIC DNA]</scope>
    <source>
        <strain evidence="2 3">JCM 13581</strain>
    </source>
</reference>
<evidence type="ECO:0000256" key="1">
    <source>
        <dbReference type="SAM" id="MobiDB-lite"/>
    </source>
</evidence>
<dbReference type="EMBL" id="BAAAMJ010000008">
    <property type="protein sequence ID" value="GAA1900986.1"/>
    <property type="molecule type" value="Genomic_DNA"/>
</dbReference>
<sequence>MTAAPGVREIQGLGSTDADPGVLTLLAQRQRTRRLLLFRVLLDAVAAAPRSVLPPGAAAPARDHCALLEAADRAGAGRARRVLFYPLAGPWAEHCLRLLHHRPGEPPRPGGPDPVPAAVAHLGGVLAVAAPPAGLGFSTSVPVHGSRLVLPTLGALHCPVPDGTAVTLWSGGDTLVVSAPGLPAAGLRRDGHGGLTGDPRWRPLHRLTGGPRPVVLDDLDPGGTAGPAGLAPGARPGTVREPLDRAARERWRGAWREALPLLRRGGAARMAELALLDCIVPLTAPGGGAGAGAHASGTRAEAFGAVLSSLPVTPVLLAAGLVHELQHAKLAALGELLGLHRAGDEARYWAPWRPDPRPFDGLLHGAYAHLALADFWQRLAQECDDPLLCDQAWAAHARCRAQVGAVLPVLHGSRHLTAAGRTFVSAMAARHRELCGRPPPHGHLVRALAYVDTARTIWSRRYARGTVD</sequence>